<dbReference type="OrthoDB" id="239262at2759"/>
<dbReference type="EnsemblMetazoa" id="SSS_6997s_mrna">
    <property type="protein sequence ID" value="KAF7496408.1"/>
    <property type="gene ID" value="SSS_6997"/>
</dbReference>
<comment type="function">
    <text evidence="9">Destroys radicals which are normally produced within the cells and which are toxic to biological systems.</text>
</comment>
<dbReference type="PIRSF" id="PIRSF000349">
    <property type="entry name" value="SODismutase"/>
    <property type="match status" value="1"/>
</dbReference>
<evidence type="ECO:0000256" key="3">
    <source>
        <dbReference type="ARBA" id="ARBA00012682"/>
    </source>
</evidence>
<organism evidence="12">
    <name type="scientific">Sarcoptes scabiei</name>
    <name type="common">Itch mite</name>
    <name type="synonym">Acarus scabiei</name>
    <dbReference type="NCBI Taxonomy" id="52283"/>
    <lineage>
        <taxon>Eukaryota</taxon>
        <taxon>Metazoa</taxon>
        <taxon>Ecdysozoa</taxon>
        <taxon>Arthropoda</taxon>
        <taxon>Chelicerata</taxon>
        <taxon>Arachnida</taxon>
        <taxon>Acari</taxon>
        <taxon>Acariformes</taxon>
        <taxon>Sarcoptiformes</taxon>
        <taxon>Astigmata</taxon>
        <taxon>Psoroptidia</taxon>
        <taxon>Sarcoptoidea</taxon>
        <taxon>Sarcoptidae</taxon>
        <taxon>Sarcoptinae</taxon>
        <taxon>Sarcoptes</taxon>
    </lineage>
</organism>
<feature type="domain" description="Manganese/iron superoxide dismutase N-terminal" evidence="10">
    <location>
        <begin position="26"/>
        <end position="103"/>
    </location>
</feature>
<dbReference type="InterPro" id="IPR019831">
    <property type="entry name" value="Mn/Fe_SOD_N"/>
</dbReference>
<dbReference type="EC" id="1.15.1.1" evidence="3 9"/>
<dbReference type="PANTHER" id="PTHR11404:SF6">
    <property type="entry name" value="SUPEROXIDE DISMUTASE [MN], MITOCHONDRIAL"/>
    <property type="match status" value="1"/>
</dbReference>
<evidence type="ECO:0000256" key="4">
    <source>
        <dbReference type="ARBA" id="ARBA00022723"/>
    </source>
</evidence>
<evidence type="ECO:0000313" key="14">
    <source>
        <dbReference type="Proteomes" id="UP000070412"/>
    </source>
</evidence>
<dbReference type="EMBL" id="WVUK01000008">
    <property type="protein sequence ID" value="KAF7496408.1"/>
    <property type="molecule type" value="Genomic_DNA"/>
</dbReference>
<evidence type="ECO:0000313" key="12">
    <source>
        <dbReference type="EMBL" id="KAF7496408.1"/>
    </source>
</evidence>
<dbReference type="PRINTS" id="PR01703">
    <property type="entry name" value="MNSODISMTASE"/>
</dbReference>
<evidence type="ECO:0000256" key="8">
    <source>
        <dbReference type="PIRSR" id="PIRSR000349-1"/>
    </source>
</evidence>
<dbReference type="PROSITE" id="PS00088">
    <property type="entry name" value="SOD_MN"/>
    <property type="match status" value="1"/>
</dbReference>
<keyword evidence="14" id="KW-1185">Reference proteome</keyword>
<dbReference type="Pfam" id="PF00081">
    <property type="entry name" value="Sod_Fe_N"/>
    <property type="match status" value="1"/>
</dbReference>
<dbReference type="Pfam" id="PF02777">
    <property type="entry name" value="Sod_Fe_C"/>
    <property type="match status" value="1"/>
</dbReference>
<gene>
    <name evidence="12" type="ORF">SSS_6997</name>
</gene>
<dbReference type="SUPFAM" id="SSF54719">
    <property type="entry name" value="Fe,Mn superoxide dismutase (SOD), C-terminal domain"/>
    <property type="match status" value="1"/>
</dbReference>
<keyword evidence="4 8" id="KW-0479">Metal-binding</keyword>
<reference evidence="13" key="3">
    <citation type="submission" date="2022-06" db="UniProtKB">
        <authorList>
            <consortium name="EnsemblMetazoa"/>
        </authorList>
    </citation>
    <scope>IDENTIFICATION</scope>
</reference>
<dbReference type="Gene3D" id="1.10.287.990">
    <property type="entry name" value="Fe,Mn superoxide dismutase (SOD) domain"/>
    <property type="match status" value="1"/>
</dbReference>
<feature type="binding site" evidence="8">
    <location>
        <position position="182"/>
    </location>
    <ligand>
        <name>Mn(2+)</name>
        <dbReference type="ChEBI" id="CHEBI:29035"/>
    </ligand>
</feature>
<keyword evidence="5 9" id="KW-0560">Oxidoreductase</keyword>
<evidence type="ECO:0000259" key="11">
    <source>
        <dbReference type="Pfam" id="PF02777"/>
    </source>
</evidence>
<dbReference type="InterPro" id="IPR036324">
    <property type="entry name" value="Mn/Fe_SOD_N_sf"/>
</dbReference>
<comment type="function">
    <text evidence="1">Destroys superoxide anion radicals which are normally produced within the cells and which are toxic to biological systems.</text>
</comment>
<sequence length="225" mass="25912">MFRSRSARFLSSLRNHLNQTSSSLVLPDLPYDFDALEPFISAEIMRLHYTKHHQSYVDNLNRTLNMIDEANHRKDFATIIKLEPLLRFNGGGHLNHTIFWNTLISSRKSVAPEGKLLSSINQSFGSFDRMKSNLCQMAIGLQGSGWAWLGFCPQTKQLRLRCCPNQDPLELTTGLIPLFGIDVWEHAYYLQYRNARSDYIDAIWNVIDWNGIGKNFENIQTKKSS</sequence>
<name>A0A834VJC4_SARSC</name>
<dbReference type="PANTHER" id="PTHR11404">
    <property type="entry name" value="SUPEROXIDE DISMUTASE 2"/>
    <property type="match status" value="1"/>
</dbReference>
<feature type="binding site" evidence="8">
    <location>
        <position position="186"/>
    </location>
    <ligand>
        <name>Mn(2+)</name>
        <dbReference type="ChEBI" id="CHEBI:29035"/>
    </ligand>
</feature>
<evidence type="ECO:0000256" key="7">
    <source>
        <dbReference type="ARBA" id="ARBA00049204"/>
    </source>
</evidence>
<evidence type="ECO:0000259" key="10">
    <source>
        <dbReference type="Pfam" id="PF00081"/>
    </source>
</evidence>
<evidence type="ECO:0000313" key="13">
    <source>
        <dbReference type="EnsemblMetazoa" id="KAF7496408.1"/>
    </source>
</evidence>
<dbReference type="InterPro" id="IPR001189">
    <property type="entry name" value="Mn/Fe_SOD"/>
</dbReference>
<dbReference type="InterPro" id="IPR019832">
    <property type="entry name" value="Mn/Fe_SOD_C"/>
</dbReference>
<dbReference type="FunFam" id="3.55.40.20:FF:000004">
    <property type="entry name" value="Superoxide dismutase [Fe]"/>
    <property type="match status" value="1"/>
</dbReference>
<evidence type="ECO:0000256" key="6">
    <source>
        <dbReference type="ARBA" id="ARBA00023211"/>
    </source>
</evidence>
<dbReference type="InterPro" id="IPR019833">
    <property type="entry name" value="Mn/Fe_SOD_BS"/>
</dbReference>
<feature type="domain" description="Manganese/iron superoxide dismutase C-terminal" evidence="11">
    <location>
        <begin position="112"/>
        <end position="213"/>
    </location>
</feature>
<dbReference type="GO" id="GO:0004784">
    <property type="term" value="F:superoxide dismutase activity"/>
    <property type="evidence" value="ECO:0007669"/>
    <property type="project" value="UniProtKB-EC"/>
</dbReference>
<evidence type="ECO:0000256" key="9">
    <source>
        <dbReference type="RuleBase" id="RU000414"/>
    </source>
</evidence>
<dbReference type="InterPro" id="IPR036314">
    <property type="entry name" value="SOD_C_sf"/>
</dbReference>
<feature type="binding site" evidence="8">
    <location>
        <position position="48"/>
    </location>
    <ligand>
        <name>Mn(2+)</name>
        <dbReference type="ChEBI" id="CHEBI:29035"/>
    </ligand>
</feature>
<protein>
    <recommendedName>
        <fullName evidence="3 9">Superoxide dismutase</fullName>
        <ecNumber evidence="3 9">1.15.1.1</ecNumber>
    </recommendedName>
</protein>
<comment type="similarity">
    <text evidence="2 9">Belongs to the iron/manganese superoxide dismutase family.</text>
</comment>
<evidence type="ECO:0000256" key="1">
    <source>
        <dbReference type="ARBA" id="ARBA00002170"/>
    </source>
</evidence>
<dbReference type="AlphaFoldDB" id="A0A834VJC4"/>
<proteinExistence type="inferred from homology"/>
<dbReference type="InterPro" id="IPR050265">
    <property type="entry name" value="Fe/Mn_Superoxide_Dismutase"/>
</dbReference>
<reference evidence="14" key="1">
    <citation type="journal article" date="2020" name="PLoS Negl. Trop. Dis.">
        <title>High-quality nuclear genome for Sarcoptes scabiei-A critical resource for a neglected parasite.</title>
        <authorList>
            <person name="Korhonen P.K."/>
            <person name="Gasser R.B."/>
            <person name="Ma G."/>
            <person name="Wang T."/>
            <person name="Stroehlein A.J."/>
            <person name="Young N.D."/>
            <person name="Ang C.S."/>
            <person name="Fernando D.D."/>
            <person name="Lu H.C."/>
            <person name="Taylor S."/>
            <person name="Reynolds S.L."/>
            <person name="Mofiz E."/>
            <person name="Najaraj S.H."/>
            <person name="Gowda H."/>
            <person name="Madugundu A."/>
            <person name="Renuse S."/>
            <person name="Holt D."/>
            <person name="Pandey A."/>
            <person name="Papenfuss A.T."/>
            <person name="Fischer K."/>
        </authorList>
    </citation>
    <scope>NUCLEOTIDE SEQUENCE [LARGE SCALE GENOMIC DNA]</scope>
</reference>
<feature type="binding site" evidence="8">
    <location>
        <position position="96"/>
    </location>
    <ligand>
        <name>Mn(2+)</name>
        <dbReference type="ChEBI" id="CHEBI:29035"/>
    </ligand>
</feature>
<keyword evidence="6" id="KW-0464">Manganese</keyword>
<reference evidence="12" key="2">
    <citation type="submission" date="2020-01" db="EMBL/GenBank/DDBJ databases">
        <authorList>
            <person name="Korhonen P.K.K."/>
            <person name="Guangxu M.G."/>
            <person name="Wang T.W."/>
            <person name="Stroehlein A.J.S."/>
            <person name="Young N.D."/>
            <person name="Ang C.-S.A."/>
            <person name="Fernando D.W.F."/>
            <person name="Lu H.L."/>
            <person name="Taylor S.T."/>
            <person name="Ehtesham M.E.M."/>
            <person name="Najaraj S.H.N."/>
            <person name="Harsha G.H.G."/>
            <person name="Madugundu A.M."/>
            <person name="Renuse S.R."/>
            <person name="Holt D.H."/>
            <person name="Pandey A.P."/>
            <person name="Papenfuss A.P."/>
            <person name="Gasser R.B.G."/>
            <person name="Fischer K.F."/>
        </authorList>
    </citation>
    <scope>NUCLEOTIDE SEQUENCE</scope>
    <source>
        <strain evidence="12">SSS_KF_BRIS2020</strain>
    </source>
</reference>
<evidence type="ECO:0000256" key="5">
    <source>
        <dbReference type="ARBA" id="ARBA00023002"/>
    </source>
</evidence>
<dbReference type="GO" id="GO:0030145">
    <property type="term" value="F:manganese ion binding"/>
    <property type="evidence" value="ECO:0007669"/>
    <property type="project" value="TreeGrafter"/>
</dbReference>
<dbReference type="FunFam" id="1.10.287.990:FF:000001">
    <property type="entry name" value="Superoxide dismutase"/>
    <property type="match status" value="1"/>
</dbReference>
<evidence type="ECO:0000256" key="2">
    <source>
        <dbReference type="ARBA" id="ARBA00008714"/>
    </source>
</evidence>
<dbReference type="Gene3D" id="3.55.40.20">
    <property type="entry name" value="Iron/manganese superoxide dismutase, C-terminal domain"/>
    <property type="match status" value="1"/>
</dbReference>
<dbReference type="SUPFAM" id="SSF46609">
    <property type="entry name" value="Fe,Mn superoxide dismutase (SOD), N-terminal domain"/>
    <property type="match status" value="1"/>
</dbReference>
<dbReference type="Proteomes" id="UP000070412">
    <property type="component" value="Unassembled WGS sequence"/>
</dbReference>
<comment type="catalytic activity">
    <reaction evidence="7 9">
        <text>2 superoxide + 2 H(+) = H2O2 + O2</text>
        <dbReference type="Rhea" id="RHEA:20696"/>
        <dbReference type="ChEBI" id="CHEBI:15378"/>
        <dbReference type="ChEBI" id="CHEBI:15379"/>
        <dbReference type="ChEBI" id="CHEBI:16240"/>
        <dbReference type="ChEBI" id="CHEBI:18421"/>
        <dbReference type="EC" id="1.15.1.1"/>
    </reaction>
</comment>
<accession>A0A834VJC4</accession>